<evidence type="ECO:0000313" key="4">
    <source>
        <dbReference type="EMBL" id="KAF7813381.1"/>
    </source>
</evidence>
<dbReference type="OrthoDB" id="16820at2759"/>
<dbReference type="InterPro" id="IPR045004">
    <property type="entry name" value="ECH_dom"/>
</dbReference>
<sequence>MQQANGKAFCAGGDVISVIVSTLLGHWTFSAVFYRKQLALDHLIATYKKPVVCLINGAVMGGGAGISMNTTFRVVTEKAVFGMPEASIGHYPDVGEYLGLTGAHLNGAEMVACGLATHFVPSKVREGRKQNIADCLRREYNISCHLARRSFTSDLFEGARAKLFEKDNKPKWEPSKLEMVSKEMVDQYFSKVDDQDWESLQLPITSNRLSKL</sequence>
<evidence type="ECO:0000256" key="1">
    <source>
        <dbReference type="ARBA" id="ARBA00022801"/>
    </source>
</evidence>
<keyword evidence="1 2" id="KW-0378">Hydrolase</keyword>
<comment type="similarity">
    <text evidence="2">Belongs to the enoyl-CoA hydratase/isomerase family.</text>
</comment>
<dbReference type="EC" id="3.1.2.4" evidence="2"/>
<dbReference type="PANTHER" id="PTHR43176">
    <property type="entry name" value="3-HYDROXYISOBUTYRYL-COA HYDROLASE-RELATED"/>
    <property type="match status" value="1"/>
</dbReference>
<comment type="function">
    <text evidence="2">Hydrolyzes 3-hydroxyisobutyryl-CoA (HIBYL-CoA), a saline catabolite. Has high activity toward isobutyryl-CoA. Could be an isobutyryl-CoA dehydrogenase that functions in valine catabolism.</text>
</comment>
<comment type="caution">
    <text evidence="4">The sequence shown here is derived from an EMBL/GenBank/DDBJ whole genome shotgun (WGS) entry which is preliminary data.</text>
</comment>
<comment type="catalytic activity">
    <reaction evidence="2">
        <text>3-hydroxy-2-methylpropanoyl-CoA + H2O = 3-hydroxy-2-methylpropanoate + CoA + H(+)</text>
        <dbReference type="Rhea" id="RHEA:20888"/>
        <dbReference type="ChEBI" id="CHEBI:11805"/>
        <dbReference type="ChEBI" id="CHEBI:15377"/>
        <dbReference type="ChEBI" id="CHEBI:15378"/>
        <dbReference type="ChEBI" id="CHEBI:57287"/>
        <dbReference type="ChEBI" id="CHEBI:57340"/>
        <dbReference type="EC" id="3.1.2.4"/>
    </reaction>
</comment>
<dbReference type="InterPro" id="IPR032259">
    <property type="entry name" value="HIBYL-CoA-H"/>
</dbReference>
<proteinExistence type="inferred from homology"/>
<dbReference type="Proteomes" id="UP000634136">
    <property type="component" value="Unassembled WGS sequence"/>
</dbReference>
<evidence type="ECO:0000256" key="2">
    <source>
        <dbReference type="RuleBase" id="RU369070"/>
    </source>
</evidence>
<dbReference type="GO" id="GO:0003860">
    <property type="term" value="F:3-hydroxyisobutyryl-CoA hydrolase activity"/>
    <property type="evidence" value="ECO:0007669"/>
    <property type="project" value="UniProtKB-UniRule"/>
</dbReference>
<dbReference type="GO" id="GO:0006574">
    <property type="term" value="P:L-valine catabolic process"/>
    <property type="evidence" value="ECO:0007669"/>
    <property type="project" value="UniProtKB-UniRule"/>
</dbReference>
<dbReference type="AlphaFoldDB" id="A0A834WBU2"/>
<name>A0A834WBU2_9FABA</name>
<protein>
    <recommendedName>
        <fullName evidence="2">3-hydroxyisobutyryl-CoA hydrolase</fullName>
        <shortName evidence="2">HIB-CoA hydrolase</shortName>
        <shortName evidence="2">HIBYL-CoA-H</shortName>
        <ecNumber evidence="2">3.1.2.4</ecNumber>
    </recommendedName>
    <alternativeName>
        <fullName evidence="2">3-hydroxyisobutyryl-coenzyme A hydrolase</fullName>
    </alternativeName>
</protein>
<evidence type="ECO:0000259" key="3">
    <source>
        <dbReference type="Pfam" id="PF16113"/>
    </source>
</evidence>
<dbReference type="SUPFAM" id="SSF52096">
    <property type="entry name" value="ClpP/crotonase"/>
    <property type="match status" value="1"/>
</dbReference>
<reference evidence="4" key="1">
    <citation type="submission" date="2020-09" db="EMBL/GenBank/DDBJ databases">
        <title>Genome-Enabled Discovery of Anthraquinone Biosynthesis in Senna tora.</title>
        <authorList>
            <person name="Kang S.-H."/>
            <person name="Pandey R.P."/>
            <person name="Lee C.-M."/>
            <person name="Sim J.-S."/>
            <person name="Jeong J.-T."/>
            <person name="Choi B.-S."/>
            <person name="Jung M."/>
            <person name="Ginzburg D."/>
            <person name="Zhao K."/>
            <person name="Won S.Y."/>
            <person name="Oh T.-J."/>
            <person name="Yu Y."/>
            <person name="Kim N.-H."/>
            <person name="Lee O.R."/>
            <person name="Lee T.-H."/>
            <person name="Bashyal P."/>
            <person name="Kim T.-S."/>
            <person name="Lee W.-H."/>
            <person name="Kawkins C."/>
            <person name="Kim C.-K."/>
            <person name="Kim J.S."/>
            <person name="Ahn B.O."/>
            <person name="Rhee S.Y."/>
            <person name="Sohng J.K."/>
        </authorList>
    </citation>
    <scope>NUCLEOTIDE SEQUENCE</scope>
    <source>
        <tissue evidence="4">Leaf</tissue>
    </source>
</reference>
<evidence type="ECO:0000313" key="5">
    <source>
        <dbReference type="Proteomes" id="UP000634136"/>
    </source>
</evidence>
<comment type="pathway">
    <text evidence="2">Amino-acid degradation; L-valine degradation.</text>
</comment>
<dbReference type="Gene3D" id="3.90.226.10">
    <property type="entry name" value="2-enoyl-CoA Hydratase, Chain A, domain 1"/>
    <property type="match status" value="2"/>
</dbReference>
<dbReference type="EMBL" id="JAAIUW010000010">
    <property type="protein sequence ID" value="KAF7813381.1"/>
    <property type="molecule type" value="Genomic_DNA"/>
</dbReference>
<dbReference type="Pfam" id="PF16113">
    <property type="entry name" value="ECH_2"/>
    <property type="match status" value="1"/>
</dbReference>
<accession>A0A834WBU2</accession>
<feature type="domain" description="Enoyl-CoA hydratase/isomerase" evidence="3">
    <location>
        <begin position="3"/>
        <end position="123"/>
    </location>
</feature>
<keyword evidence="5" id="KW-1185">Reference proteome</keyword>
<dbReference type="InterPro" id="IPR029045">
    <property type="entry name" value="ClpP/crotonase-like_dom_sf"/>
</dbReference>
<gene>
    <name evidence="4" type="ORF">G2W53_034357</name>
</gene>
<organism evidence="4 5">
    <name type="scientific">Senna tora</name>
    <dbReference type="NCBI Taxonomy" id="362788"/>
    <lineage>
        <taxon>Eukaryota</taxon>
        <taxon>Viridiplantae</taxon>
        <taxon>Streptophyta</taxon>
        <taxon>Embryophyta</taxon>
        <taxon>Tracheophyta</taxon>
        <taxon>Spermatophyta</taxon>
        <taxon>Magnoliopsida</taxon>
        <taxon>eudicotyledons</taxon>
        <taxon>Gunneridae</taxon>
        <taxon>Pentapetalae</taxon>
        <taxon>rosids</taxon>
        <taxon>fabids</taxon>
        <taxon>Fabales</taxon>
        <taxon>Fabaceae</taxon>
        <taxon>Caesalpinioideae</taxon>
        <taxon>Cassia clade</taxon>
        <taxon>Senna</taxon>
    </lineage>
</organism>
<dbReference type="CDD" id="cd06558">
    <property type="entry name" value="crotonase-like"/>
    <property type="match status" value="1"/>
</dbReference>
<dbReference type="PANTHER" id="PTHR43176:SF6">
    <property type="entry name" value="3-HYDROXYISOBUTYRYL-COA HYDROLASE"/>
    <property type="match status" value="1"/>
</dbReference>